<accession>A0ACA9QDA8</accession>
<reference evidence="1" key="1">
    <citation type="submission" date="2021-06" db="EMBL/GenBank/DDBJ databases">
        <authorList>
            <person name="Kallberg Y."/>
            <person name="Tangrot J."/>
            <person name="Rosling A."/>
        </authorList>
    </citation>
    <scope>NUCLEOTIDE SEQUENCE</scope>
    <source>
        <strain evidence="1">MA461A</strain>
    </source>
</reference>
<evidence type="ECO:0000313" key="2">
    <source>
        <dbReference type="Proteomes" id="UP000789920"/>
    </source>
</evidence>
<dbReference type="Proteomes" id="UP000789920">
    <property type="component" value="Unassembled WGS sequence"/>
</dbReference>
<gene>
    <name evidence="1" type="ORF">RPERSI_LOCUS13886</name>
</gene>
<name>A0ACA9QDA8_9GLOM</name>
<sequence>ELPTISSPTTKNTRSSRRRRPASPSEVCPSVDTLTELSLQPE</sequence>
<protein>
    <submittedName>
        <fullName evidence="1">3937_t:CDS:1</fullName>
    </submittedName>
</protein>
<evidence type="ECO:0000313" key="1">
    <source>
        <dbReference type="EMBL" id="CAG8748091.1"/>
    </source>
</evidence>
<feature type="non-terminal residue" evidence="1">
    <location>
        <position position="42"/>
    </location>
</feature>
<organism evidence="1 2">
    <name type="scientific">Racocetra persica</name>
    <dbReference type="NCBI Taxonomy" id="160502"/>
    <lineage>
        <taxon>Eukaryota</taxon>
        <taxon>Fungi</taxon>
        <taxon>Fungi incertae sedis</taxon>
        <taxon>Mucoromycota</taxon>
        <taxon>Glomeromycotina</taxon>
        <taxon>Glomeromycetes</taxon>
        <taxon>Diversisporales</taxon>
        <taxon>Gigasporaceae</taxon>
        <taxon>Racocetra</taxon>
    </lineage>
</organism>
<comment type="caution">
    <text evidence="1">The sequence shown here is derived from an EMBL/GenBank/DDBJ whole genome shotgun (WGS) entry which is preliminary data.</text>
</comment>
<feature type="non-terminal residue" evidence="1">
    <location>
        <position position="1"/>
    </location>
</feature>
<keyword evidence="2" id="KW-1185">Reference proteome</keyword>
<proteinExistence type="predicted"/>
<dbReference type="EMBL" id="CAJVQC010031302">
    <property type="protein sequence ID" value="CAG8748091.1"/>
    <property type="molecule type" value="Genomic_DNA"/>
</dbReference>